<evidence type="ECO:0000256" key="5">
    <source>
        <dbReference type="SAM" id="MobiDB-lite"/>
    </source>
</evidence>
<evidence type="ECO:0000256" key="1">
    <source>
        <dbReference type="ARBA" id="ARBA00008857"/>
    </source>
</evidence>
<accession>A0A0A3Y2W1</accession>
<dbReference type="PANTHER" id="PTHR30629:SF2">
    <property type="entry name" value="PROPHAGE INTEGRASE INTS-RELATED"/>
    <property type="match status" value="1"/>
</dbReference>
<evidence type="ECO:0000313" key="7">
    <source>
        <dbReference type="EMBL" id="KGT79731.1"/>
    </source>
</evidence>
<evidence type="ECO:0000256" key="3">
    <source>
        <dbReference type="ARBA" id="ARBA00023125"/>
    </source>
</evidence>
<dbReference type="PROSITE" id="PS51898">
    <property type="entry name" value="TYR_RECOMBINASE"/>
    <property type="match status" value="1"/>
</dbReference>
<dbReference type="GO" id="GO:0006310">
    <property type="term" value="P:DNA recombination"/>
    <property type="evidence" value="ECO:0007669"/>
    <property type="project" value="UniProtKB-KW"/>
</dbReference>
<keyword evidence="4" id="KW-0233">DNA recombination</keyword>
<comment type="caution">
    <text evidence="7">The sequence shown here is derived from an EMBL/GenBank/DDBJ whole genome shotgun (WGS) entry which is preliminary data.</text>
</comment>
<dbReference type="GO" id="GO:0015074">
    <property type="term" value="P:DNA integration"/>
    <property type="evidence" value="ECO:0007669"/>
    <property type="project" value="UniProtKB-KW"/>
</dbReference>
<dbReference type="CDD" id="cd00397">
    <property type="entry name" value="DNA_BRE_C"/>
    <property type="match status" value="1"/>
</dbReference>
<evidence type="ECO:0000256" key="4">
    <source>
        <dbReference type="ARBA" id="ARBA00023172"/>
    </source>
</evidence>
<feature type="compositionally biased region" description="Polar residues" evidence="5">
    <location>
        <begin position="357"/>
        <end position="366"/>
    </location>
</feature>
<dbReference type="AlphaFoldDB" id="A0A0A3Y2W1"/>
<dbReference type="InterPro" id="IPR011010">
    <property type="entry name" value="DNA_brk_join_enz"/>
</dbReference>
<evidence type="ECO:0000313" key="8">
    <source>
        <dbReference type="Proteomes" id="UP000030377"/>
    </source>
</evidence>
<organism evidence="7 8">
    <name type="scientific">Bradyrhizobium japonicum</name>
    <dbReference type="NCBI Taxonomy" id="375"/>
    <lineage>
        <taxon>Bacteria</taxon>
        <taxon>Pseudomonadati</taxon>
        <taxon>Pseudomonadota</taxon>
        <taxon>Alphaproteobacteria</taxon>
        <taxon>Hyphomicrobiales</taxon>
        <taxon>Nitrobacteraceae</taxon>
        <taxon>Bradyrhizobium</taxon>
    </lineage>
</organism>
<reference evidence="7 8" key="1">
    <citation type="submission" date="2014-09" db="EMBL/GenBank/DDBJ databases">
        <title>Draft genome of Bradyrhizobium japonicum Is-34.</title>
        <authorList>
            <person name="Tsurumaru H."/>
            <person name="Yamakawa T."/>
            <person name="Hashimoto S."/>
            <person name="Okizaki K."/>
            <person name="Kanesaki Y."/>
            <person name="Yoshikawa H."/>
            <person name="Yajima S."/>
        </authorList>
    </citation>
    <scope>NUCLEOTIDE SEQUENCE [LARGE SCALE GENOMIC DNA]</scope>
    <source>
        <strain evidence="7 8">Is-34</strain>
    </source>
</reference>
<gene>
    <name evidence="7" type="ORF">MA20_10845</name>
</gene>
<dbReference type="RefSeq" id="WP_041955152.1">
    <property type="nucleotide sequence ID" value="NZ_JRPN01000008.1"/>
</dbReference>
<dbReference type="Pfam" id="PF00589">
    <property type="entry name" value="Phage_integrase"/>
    <property type="match status" value="1"/>
</dbReference>
<dbReference type="EMBL" id="JRPN01000008">
    <property type="protein sequence ID" value="KGT79731.1"/>
    <property type="molecule type" value="Genomic_DNA"/>
</dbReference>
<protein>
    <submittedName>
        <fullName evidence="7">Integrase</fullName>
    </submittedName>
</protein>
<proteinExistence type="inferred from homology"/>
<keyword evidence="3" id="KW-0238">DNA-binding</keyword>
<dbReference type="InterPro" id="IPR013762">
    <property type="entry name" value="Integrase-like_cat_sf"/>
</dbReference>
<dbReference type="SUPFAM" id="SSF56349">
    <property type="entry name" value="DNA breaking-rejoining enzymes"/>
    <property type="match status" value="1"/>
</dbReference>
<name>A0A0A3Y2W1_BRAJP</name>
<dbReference type="InterPro" id="IPR010998">
    <property type="entry name" value="Integrase_recombinase_N"/>
</dbReference>
<feature type="compositionally biased region" description="Basic and acidic residues" evidence="5">
    <location>
        <begin position="367"/>
        <end position="381"/>
    </location>
</feature>
<dbReference type="Proteomes" id="UP000030377">
    <property type="component" value="Unassembled WGS sequence"/>
</dbReference>
<dbReference type="InterPro" id="IPR002104">
    <property type="entry name" value="Integrase_catalytic"/>
</dbReference>
<feature type="region of interest" description="Disordered" evidence="5">
    <location>
        <begin position="357"/>
        <end position="381"/>
    </location>
</feature>
<dbReference type="Gene3D" id="1.10.150.130">
    <property type="match status" value="1"/>
</dbReference>
<dbReference type="PANTHER" id="PTHR30629">
    <property type="entry name" value="PROPHAGE INTEGRASE"/>
    <property type="match status" value="1"/>
</dbReference>
<evidence type="ECO:0000256" key="2">
    <source>
        <dbReference type="ARBA" id="ARBA00022908"/>
    </source>
</evidence>
<keyword evidence="2" id="KW-0229">DNA integration</keyword>
<sequence length="381" mass="43207">MIKTRLKYCVYDPDPNGNDRYYVRKPRHRKIRIRETFEDSDGRITPAFMKAYFEALEAIEGKASAPPTLPREKTFYWLVDKYYRSNKFKGFDPLTQADKRSVLDRFCQTAGNMPFAAYRKEDVEASQDKRRETPAAADKLVKYLRALFEWAVKDTHATFNPAVGVEKIHETEGWHTWTPAEVEVYRKHHAIGTKARLALEIFLNVGARISDVARIGRQHEVEGRLRFVAWKGRGKRKTRRTIDVPISADLAVALANTPTGDMTYLVTELGSPFTINGLGNKMRDWCDAAALNHCSAHGLRKAAAVALAESGVTAPELCAVFGWGKLETAEIYIREANASRMSSNAFARLDEYRNRKNVSLSGSRTANETKRKNNRDKSKPD</sequence>
<dbReference type="Gene3D" id="1.10.443.10">
    <property type="entry name" value="Intergrase catalytic core"/>
    <property type="match status" value="1"/>
</dbReference>
<comment type="similarity">
    <text evidence="1">Belongs to the 'phage' integrase family.</text>
</comment>
<dbReference type="GO" id="GO:0003677">
    <property type="term" value="F:DNA binding"/>
    <property type="evidence" value="ECO:0007669"/>
    <property type="project" value="UniProtKB-KW"/>
</dbReference>
<feature type="domain" description="Tyr recombinase" evidence="6">
    <location>
        <begin position="172"/>
        <end position="346"/>
    </location>
</feature>
<dbReference type="InterPro" id="IPR050808">
    <property type="entry name" value="Phage_Integrase"/>
</dbReference>
<evidence type="ECO:0000259" key="6">
    <source>
        <dbReference type="PROSITE" id="PS51898"/>
    </source>
</evidence>